<accession>G2Q8V3</accession>
<dbReference type="KEGG" id="mtm:MYCTH_2057586"/>
<reference evidence="2 3" key="1">
    <citation type="journal article" date="2011" name="Nat. Biotechnol.">
        <title>Comparative genomic analysis of the thermophilic biomass-degrading fungi Myceliophthora thermophila and Thielavia terrestris.</title>
        <authorList>
            <person name="Berka R.M."/>
            <person name="Grigoriev I.V."/>
            <person name="Otillar R."/>
            <person name="Salamov A."/>
            <person name="Grimwood J."/>
            <person name="Reid I."/>
            <person name="Ishmael N."/>
            <person name="John T."/>
            <person name="Darmond C."/>
            <person name="Moisan M.-C."/>
            <person name="Henrissat B."/>
            <person name="Coutinho P.M."/>
            <person name="Lombard V."/>
            <person name="Natvig D.O."/>
            <person name="Lindquist E."/>
            <person name="Schmutz J."/>
            <person name="Lucas S."/>
            <person name="Harris P."/>
            <person name="Powlowski J."/>
            <person name="Bellemare A."/>
            <person name="Taylor D."/>
            <person name="Butler G."/>
            <person name="de Vries R.P."/>
            <person name="Allijn I.E."/>
            <person name="van den Brink J."/>
            <person name="Ushinsky S."/>
            <person name="Storms R."/>
            <person name="Powell A.J."/>
            <person name="Paulsen I.T."/>
            <person name="Elbourne L.D.H."/>
            <person name="Baker S.E."/>
            <person name="Magnuson J."/>
            <person name="LaBoissiere S."/>
            <person name="Clutterbuck A.J."/>
            <person name="Martinez D."/>
            <person name="Wogulis M."/>
            <person name="de Leon A.L."/>
            <person name="Rey M.W."/>
            <person name="Tsang A."/>
        </authorList>
    </citation>
    <scope>NUCLEOTIDE SEQUENCE [LARGE SCALE GENOMIC DNA]</scope>
    <source>
        <strain evidence="3">ATCC 42464 / BCRC 31852 / DSM 1799</strain>
    </source>
</reference>
<dbReference type="HOGENOM" id="CLU_030745_0_0_1"/>
<sequence>MPCLRGVELSLTTIPSNEPIPEYPHPEGTSARLLGTLLSGQNGQASQRKTGPTVAVYIPINTAPSTPCKYVFFRLYMNGRPIAAWGIDPVVRLKGKVTKSLWVPSELYHGQVGFEGRNFVFLPGQEHKSVAEDGGLIEIQVFRARERRARAPRLEEFRHRESYGIARSFRSDNTDEAVFHERSRGVTVLGNLESAGYHLKSPPELFPVISSNAKVPQPSKALRDAYLESYLQRPLPQLPSEEPNRRSRRSSAASATSATSATPSITPSLLRDLEEDSLDLEEVDIGIARVVQLAPSESATDLVGDENSGSVNYSVSDYETSPKSQGDSFPVEERMSPGRYLPTTGSGLDRGIALFTPPKRTVISSEPKNEESLPGCFASHHHLPCFETAALGELERRGARRSPNRAGHVDVAARPESSPQAGKGHGKSLFAGLRRKKSIGSPSKLGLSRPGNGGSIVQRATGSRIWPCPGPDD</sequence>
<feature type="region of interest" description="Disordered" evidence="1">
    <location>
        <begin position="396"/>
        <end position="473"/>
    </location>
</feature>
<name>G2Q8V3_THET4</name>
<dbReference type="eggNOG" id="ENOG502STT7">
    <property type="taxonomic scope" value="Eukaryota"/>
</dbReference>
<dbReference type="GeneID" id="11510348"/>
<dbReference type="VEuPathDB" id="FungiDB:MYCTH_2057586"/>
<dbReference type="STRING" id="573729.G2Q8V3"/>
<feature type="region of interest" description="Disordered" evidence="1">
    <location>
        <begin position="300"/>
        <end position="334"/>
    </location>
</feature>
<evidence type="ECO:0000313" key="2">
    <source>
        <dbReference type="EMBL" id="AEO56298.1"/>
    </source>
</evidence>
<proteinExistence type="predicted"/>
<feature type="compositionally biased region" description="Polar residues" evidence="1">
    <location>
        <begin position="307"/>
        <end position="327"/>
    </location>
</feature>
<dbReference type="RefSeq" id="XP_003661543.1">
    <property type="nucleotide sequence ID" value="XM_003661495.1"/>
</dbReference>
<feature type="region of interest" description="Disordered" evidence="1">
    <location>
        <begin position="233"/>
        <end position="269"/>
    </location>
</feature>
<gene>
    <name evidence="2" type="ORF">MYCTH_2057586</name>
</gene>
<organism evidence="2 3">
    <name type="scientific">Thermothelomyces thermophilus (strain ATCC 42464 / BCRC 31852 / DSM 1799)</name>
    <name type="common">Sporotrichum thermophile</name>
    <dbReference type="NCBI Taxonomy" id="573729"/>
    <lineage>
        <taxon>Eukaryota</taxon>
        <taxon>Fungi</taxon>
        <taxon>Dikarya</taxon>
        <taxon>Ascomycota</taxon>
        <taxon>Pezizomycotina</taxon>
        <taxon>Sordariomycetes</taxon>
        <taxon>Sordariomycetidae</taxon>
        <taxon>Sordariales</taxon>
        <taxon>Chaetomiaceae</taxon>
        <taxon>Thermothelomyces</taxon>
    </lineage>
</organism>
<dbReference type="OrthoDB" id="436496at2759"/>
<dbReference type="EMBL" id="CP003003">
    <property type="protein sequence ID" value="AEO56298.1"/>
    <property type="molecule type" value="Genomic_DNA"/>
</dbReference>
<dbReference type="AlphaFoldDB" id="G2Q8V3"/>
<dbReference type="Proteomes" id="UP000007322">
    <property type="component" value="Chromosome 2"/>
</dbReference>
<keyword evidence="3" id="KW-1185">Reference proteome</keyword>
<feature type="compositionally biased region" description="Low complexity" evidence="1">
    <location>
        <begin position="250"/>
        <end position="269"/>
    </location>
</feature>
<evidence type="ECO:0000313" key="3">
    <source>
        <dbReference type="Proteomes" id="UP000007322"/>
    </source>
</evidence>
<evidence type="ECO:0000256" key="1">
    <source>
        <dbReference type="SAM" id="MobiDB-lite"/>
    </source>
</evidence>
<dbReference type="InParanoid" id="G2Q8V3"/>
<protein>
    <submittedName>
        <fullName evidence="2">Uncharacterized protein</fullName>
    </submittedName>
</protein>